<dbReference type="AlphaFoldDB" id="X1RLP3"/>
<dbReference type="CDD" id="cd01045">
    <property type="entry name" value="Ferritin_like_AB"/>
    <property type="match status" value="1"/>
</dbReference>
<dbReference type="GO" id="GO:0016491">
    <property type="term" value="F:oxidoreductase activity"/>
    <property type="evidence" value="ECO:0007669"/>
    <property type="project" value="InterPro"/>
</dbReference>
<evidence type="ECO:0000313" key="2">
    <source>
        <dbReference type="EMBL" id="GAI81682.1"/>
    </source>
</evidence>
<name>X1RLP3_9ZZZZ</name>
<comment type="caution">
    <text evidence="2">The sequence shown here is derived from an EMBL/GenBank/DDBJ whole genome shotgun (WGS) entry which is preliminary data.</text>
</comment>
<dbReference type="Gene3D" id="1.20.1260.10">
    <property type="match status" value="1"/>
</dbReference>
<reference evidence="2" key="1">
    <citation type="journal article" date="2014" name="Front. Microbiol.">
        <title>High frequency of phylogenetically diverse reductive dehalogenase-homologous genes in deep subseafloor sedimentary metagenomes.</title>
        <authorList>
            <person name="Kawai M."/>
            <person name="Futagami T."/>
            <person name="Toyoda A."/>
            <person name="Takaki Y."/>
            <person name="Nishi S."/>
            <person name="Hori S."/>
            <person name="Arai W."/>
            <person name="Tsubouchi T."/>
            <person name="Morono Y."/>
            <person name="Uchiyama I."/>
            <person name="Ito T."/>
            <person name="Fujiyama A."/>
            <person name="Inagaki F."/>
            <person name="Takami H."/>
        </authorList>
    </citation>
    <scope>NUCLEOTIDE SEQUENCE</scope>
    <source>
        <strain evidence="2">Expedition CK06-06</strain>
    </source>
</reference>
<organism evidence="2">
    <name type="scientific">marine sediment metagenome</name>
    <dbReference type="NCBI Taxonomy" id="412755"/>
    <lineage>
        <taxon>unclassified sequences</taxon>
        <taxon>metagenomes</taxon>
        <taxon>ecological metagenomes</taxon>
    </lineage>
</organism>
<accession>X1RLP3</accession>
<dbReference type="InterPro" id="IPR012347">
    <property type="entry name" value="Ferritin-like"/>
</dbReference>
<dbReference type="PANTHER" id="PTHR33531">
    <property type="entry name" value="RUBRERYTHRIN SUBFAMILY"/>
    <property type="match status" value="1"/>
</dbReference>
<dbReference type="Pfam" id="PF02915">
    <property type="entry name" value="Rubrerythrin"/>
    <property type="match status" value="1"/>
</dbReference>
<proteinExistence type="predicted"/>
<dbReference type="EMBL" id="BARW01014930">
    <property type="protein sequence ID" value="GAI81682.1"/>
    <property type="molecule type" value="Genomic_DNA"/>
</dbReference>
<feature type="domain" description="Rubrerythrin diiron-binding" evidence="1">
    <location>
        <begin position="8"/>
        <end position="140"/>
    </location>
</feature>
<dbReference type="InterPro" id="IPR003251">
    <property type="entry name" value="Rr_diiron-bd_dom"/>
</dbReference>
<protein>
    <recommendedName>
        <fullName evidence="1">Rubrerythrin diiron-binding domain-containing protein</fullName>
    </recommendedName>
</protein>
<dbReference type="GO" id="GO:0046872">
    <property type="term" value="F:metal ion binding"/>
    <property type="evidence" value="ECO:0007669"/>
    <property type="project" value="InterPro"/>
</dbReference>
<dbReference type="PANTHER" id="PTHR33531:SF10">
    <property type="entry name" value="BLR7895 PROTEIN"/>
    <property type="match status" value="1"/>
</dbReference>
<dbReference type="InterPro" id="IPR009078">
    <property type="entry name" value="Ferritin-like_SF"/>
</dbReference>
<evidence type="ECO:0000259" key="1">
    <source>
        <dbReference type="Pfam" id="PF02915"/>
    </source>
</evidence>
<dbReference type="SUPFAM" id="SSF47240">
    <property type="entry name" value="Ferritin-like"/>
    <property type="match status" value="1"/>
</dbReference>
<sequence length="150" mass="17256">MDLSNFREVVTFAIRKEAEAFNLYTTYSDLAKNPGTKVMFRELAQEEQKHRETLEGVEKKDVTEYKLETIPDLKIGDFVDDQEFSPDMDYPAALRLAIKREEAAFKLYNHIAAGTEEAELKKLFSALAQEESKHKLRLETEYDDSVLGEA</sequence>
<gene>
    <name evidence="2" type="ORF">S12H4_26335</name>
</gene>